<dbReference type="PANTHER" id="PTHR35936">
    <property type="entry name" value="MEMBRANE-BOUND LYTIC MUREIN TRANSGLYCOSYLASE F"/>
    <property type="match status" value="1"/>
</dbReference>
<sequence>MENSMKRLITMLSAAFLLALPLHATDLGGKVVQIGTDPTYPPHESIDENTKQVVGYDVDVVVEICKLVNCVPVWNPTSWEGIFPALAQGSWDMVVSGVTITDERDKIVDFSDPYIIVQQGVLMRVEDVGKVSMNTFKSGKMKLGSQTGTTNADLGIKLVGRDNVALYDAFSAAVVALQNGDVGGVIIDSTAAAAWEQEFAGELTVGINGLSSDPLGLVFQEGSELVDPFNEGLAMIKSNGTMDRLVLKWWPK</sequence>
<accession>A0A382MUS1</accession>
<organism evidence="4">
    <name type="scientific">marine metagenome</name>
    <dbReference type="NCBI Taxonomy" id="408172"/>
    <lineage>
        <taxon>unclassified sequences</taxon>
        <taxon>metagenomes</taxon>
        <taxon>ecological metagenomes</taxon>
    </lineage>
</organism>
<evidence type="ECO:0008006" key="5">
    <source>
        <dbReference type="Google" id="ProtNLM"/>
    </source>
</evidence>
<feature type="domain" description="Solute-binding protein family 3/N-terminal" evidence="2">
    <location>
        <begin position="31"/>
        <end position="252"/>
    </location>
</feature>
<evidence type="ECO:0000259" key="3">
    <source>
        <dbReference type="SMART" id="SM00079"/>
    </source>
</evidence>
<reference evidence="4" key="1">
    <citation type="submission" date="2018-05" db="EMBL/GenBank/DDBJ databases">
        <authorList>
            <person name="Lanie J.A."/>
            <person name="Ng W.-L."/>
            <person name="Kazmierczak K.M."/>
            <person name="Andrzejewski T.M."/>
            <person name="Davidsen T.M."/>
            <person name="Wayne K.J."/>
            <person name="Tettelin H."/>
            <person name="Glass J.I."/>
            <person name="Rusch D."/>
            <person name="Podicherti R."/>
            <person name="Tsui H.-C.T."/>
            <person name="Winkler M.E."/>
        </authorList>
    </citation>
    <scope>NUCLEOTIDE SEQUENCE</scope>
</reference>
<proteinExistence type="predicted"/>
<name>A0A382MUS1_9ZZZZ</name>
<evidence type="ECO:0000256" key="1">
    <source>
        <dbReference type="ARBA" id="ARBA00022729"/>
    </source>
</evidence>
<dbReference type="SMART" id="SM00062">
    <property type="entry name" value="PBPb"/>
    <property type="match status" value="1"/>
</dbReference>
<evidence type="ECO:0000313" key="4">
    <source>
        <dbReference type="EMBL" id="SVC51865.1"/>
    </source>
</evidence>
<dbReference type="GO" id="GO:0016020">
    <property type="term" value="C:membrane"/>
    <property type="evidence" value="ECO:0007669"/>
    <property type="project" value="InterPro"/>
</dbReference>
<dbReference type="SUPFAM" id="SSF53850">
    <property type="entry name" value="Periplasmic binding protein-like II"/>
    <property type="match status" value="1"/>
</dbReference>
<feature type="domain" description="Ionotropic glutamate receptor C-terminal" evidence="3">
    <location>
        <begin position="31"/>
        <end position="252"/>
    </location>
</feature>
<dbReference type="GO" id="GO:0015276">
    <property type="term" value="F:ligand-gated monoatomic ion channel activity"/>
    <property type="evidence" value="ECO:0007669"/>
    <property type="project" value="InterPro"/>
</dbReference>
<evidence type="ECO:0000259" key="2">
    <source>
        <dbReference type="SMART" id="SM00062"/>
    </source>
</evidence>
<dbReference type="Pfam" id="PF00497">
    <property type="entry name" value="SBP_bac_3"/>
    <property type="match status" value="1"/>
</dbReference>
<dbReference type="EMBL" id="UINC01095629">
    <property type="protein sequence ID" value="SVC51865.1"/>
    <property type="molecule type" value="Genomic_DNA"/>
</dbReference>
<dbReference type="Gene3D" id="3.40.190.10">
    <property type="entry name" value="Periplasmic binding protein-like II"/>
    <property type="match status" value="2"/>
</dbReference>
<dbReference type="SMART" id="SM00079">
    <property type="entry name" value="PBPe"/>
    <property type="match status" value="1"/>
</dbReference>
<gene>
    <name evidence="4" type="ORF">METZ01_LOCUS304719</name>
</gene>
<dbReference type="AlphaFoldDB" id="A0A382MUS1"/>
<protein>
    <recommendedName>
        <fullName evidence="5">Solute-binding protein family 3/N-terminal domain-containing protein</fullName>
    </recommendedName>
</protein>
<keyword evidence="1" id="KW-0732">Signal</keyword>
<dbReference type="PANTHER" id="PTHR35936:SF17">
    <property type="entry name" value="ARGININE-BINDING EXTRACELLULAR PROTEIN ARTP"/>
    <property type="match status" value="1"/>
</dbReference>
<dbReference type="InterPro" id="IPR001320">
    <property type="entry name" value="Iontro_rcpt_C"/>
</dbReference>
<dbReference type="InterPro" id="IPR001638">
    <property type="entry name" value="Solute-binding_3/MltF_N"/>
</dbReference>